<dbReference type="Gene3D" id="3.30.40.10">
    <property type="entry name" value="Zinc/RING finger domain, C3HC4 (zinc finger)"/>
    <property type="match status" value="1"/>
</dbReference>
<feature type="domain" description="UBR-type" evidence="5">
    <location>
        <begin position="387"/>
        <end position="452"/>
    </location>
</feature>
<dbReference type="GO" id="GO:0008270">
    <property type="term" value="F:zinc ion binding"/>
    <property type="evidence" value="ECO:0007669"/>
    <property type="project" value="UniProtKB-KW"/>
</dbReference>
<sequence length="799" mass="89513">MSLLGGCSPRVRGIVSKSLNRRRLHDVVTFGPGYKPTISYGPPGRAADTGHVATVFGCTGFLGRYLVHKLAKAGTKVVIPYREEDNKRHLKVMGDLGQVVSLEWDIRSEEQTAECVRHSDIVYNLVGRDYETKNFTYEDVNVTGAERIARISAECGVPRLVHISHINADILSPSIFYRTKAEGEERVRKQFPNASIVRPGSMFGYEDRFLNSIAGWPMWWRLNDGETTVRPVHVLDVAQALHNLIDIPPQSEVFSLPGPRTYTYEHMLDLVSSVTCNPVASGMAIPKPLAILIARVAQLAWWPMISPDEVERKYISDKPAEDVHGDWEKLGVEPEPLELHAIKFLRRYRTVENFDRPSGTGQSLTALIATEDALVKQAALALPHSFDKCTYELGPIRQAVHLCLTCGIPQGLCSACSVACHGDHEQVELFPKRDFICDCPTRVGNTDCTLSKGSTLPKNMQNAYGQNFYGKFCRCHRPYDPKREQETMVQCLVCEDWFHESCLNLRTRPKERDVNGDPDVPSRELQTSVIDVNSAANMNEPVDGTDTDSECSNDLPPCLLPASEYDTLICGSCVLANATLRRWAGTEGILMVYSDDPGCKKELSLSIAGDIDPRWKVLNGRDAEEIVIVEGDTEAEDCRPTKRRRTEEDITNYATSICIAPLMNPIAQLILTGSEKTGKKLEVDSNQTLLGHGDIFLTEGWRDRWCKCPKCLPPLKCQPCLLEEETTYEPPEDPDSGMTLEQLGMRALSSLPRDRAIDGILAYNTMRDELISYLRPFAQEGRIVREEDIRCFFESKREQ</sequence>
<gene>
    <name evidence="6" type="ORF">Clacol_007527</name>
</gene>
<evidence type="ECO:0000313" key="7">
    <source>
        <dbReference type="Proteomes" id="UP001050691"/>
    </source>
</evidence>
<dbReference type="SMART" id="SM00249">
    <property type="entry name" value="PHD"/>
    <property type="match status" value="1"/>
</dbReference>
<keyword evidence="2" id="KW-0863">Zinc-finger</keyword>
<organism evidence="6 7">
    <name type="scientific">Clathrus columnatus</name>
    <dbReference type="NCBI Taxonomy" id="1419009"/>
    <lineage>
        <taxon>Eukaryota</taxon>
        <taxon>Fungi</taxon>
        <taxon>Dikarya</taxon>
        <taxon>Basidiomycota</taxon>
        <taxon>Agaricomycotina</taxon>
        <taxon>Agaricomycetes</taxon>
        <taxon>Phallomycetidae</taxon>
        <taxon>Phallales</taxon>
        <taxon>Clathraceae</taxon>
        <taxon>Clathrus</taxon>
    </lineage>
</organism>
<dbReference type="PANTHER" id="PTHR12126:SF11">
    <property type="entry name" value="NADH DEHYDROGENASE [UBIQUINONE] 1 ALPHA SUBCOMPLEX SUBUNIT 9, MITOCHONDRIAL"/>
    <property type="match status" value="1"/>
</dbReference>
<keyword evidence="1" id="KW-0479">Metal-binding</keyword>
<dbReference type="SUPFAM" id="SSF51735">
    <property type="entry name" value="NAD(P)-binding Rossmann-fold domains"/>
    <property type="match status" value="1"/>
</dbReference>
<dbReference type="InterPro" id="IPR003126">
    <property type="entry name" value="Znf_UBR"/>
</dbReference>
<dbReference type="InterPro" id="IPR036291">
    <property type="entry name" value="NAD(P)-bd_dom_sf"/>
</dbReference>
<dbReference type="Pfam" id="PF00628">
    <property type="entry name" value="PHD"/>
    <property type="match status" value="1"/>
</dbReference>
<dbReference type="PANTHER" id="PTHR12126">
    <property type="entry name" value="NADH-UBIQUINONE OXIDOREDUCTASE 39 KDA SUBUNIT-RELATED"/>
    <property type="match status" value="1"/>
</dbReference>
<dbReference type="InterPro" id="IPR047506">
    <property type="entry name" value="UBR7-like_UBR-box"/>
</dbReference>
<keyword evidence="7" id="KW-1185">Reference proteome</keyword>
<dbReference type="Proteomes" id="UP001050691">
    <property type="component" value="Unassembled WGS sequence"/>
</dbReference>
<accession>A0AAV5AF54</accession>
<dbReference type="InterPro" id="IPR019787">
    <property type="entry name" value="Znf_PHD-finger"/>
</dbReference>
<dbReference type="Pfam" id="PF01370">
    <property type="entry name" value="Epimerase"/>
    <property type="match status" value="1"/>
</dbReference>
<dbReference type="InterPro" id="IPR051207">
    <property type="entry name" value="ComplexI_NDUFA9_subunit"/>
</dbReference>
<dbReference type="GO" id="GO:0005739">
    <property type="term" value="C:mitochondrion"/>
    <property type="evidence" value="ECO:0007669"/>
    <property type="project" value="TreeGrafter"/>
</dbReference>
<reference evidence="6" key="1">
    <citation type="submission" date="2021-10" db="EMBL/GenBank/DDBJ databases">
        <title>De novo Genome Assembly of Clathrus columnatus (Basidiomycota, Fungi) Using Illumina and Nanopore Sequence Data.</title>
        <authorList>
            <person name="Ogiso-Tanaka E."/>
            <person name="Itagaki H."/>
            <person name="Hosoya T."/>
            <person name="Hosaka K."/>
        </authorList>
    </citation>
    <scope>NUCLEOTIDE SEQUENCE</scope>
    <source>
        <strain evidence="6">MO-923</strain>
    </source>
</reference>
<evidence type="ECO:0000256" key="3">
    <source>
        <dbReference type="ARBA" id="ARBA00022833"/>
    </source>
</evidence>
<evidence type="ECO:0000313" key="6">
    <source>
        <dbReference type="EMBL" id="GJJ13276.1"/>
    </source>
</evidence>
<dbReference type="InterPro" id="IPR001509">
    <property type="entry name" value="Epimerase_deHydtase"/>
</dbReference>
<dbReference type="EMBL" id="BPWL01000008">
    <property type="protein sequence ID" value="GJJ13276.1"/>
    <property type="molecule type" value="Genomic_DNA"/>
</dbReference>
<proteinExistence type="predicted"/>
<evidence type="ECO:0000259" key="5">
    <source>
        <dbReference type="SMART" id="SM00396"/>
    </source>
</evidence>
<evidence type="ECO:0000259" key="4">
    <source>
        <dbReference type="SMART" id="SM00249"/>
    </source>
</evidence>
<dbReference type="SUPFAM" id="SSF57903">
    <property type="entry name" value="FYVE/PHD zinc finger"/>
    <property type="match status" value="1"/>
</dbReference>
<dbReference type="GO" id="GO:0044877">
    <property type="term" value="F:protein-containing complex binding"/>
    <property type="evidence" value="ECO:0007669"/>
    <property type="project" value="TreeGrafter"/>
</dbReference>
<dbReference type="InterPro" id="IPR011011">
    <property type="entry name" value="Znf_FYVE_PHD"/>
</dbReference>
<dbReference type="Gene3D" id="3.40.50.720">
    <property type="entry name" value="NAD(P)-binding Rossmann-like Domain"/>
    <property type="match status" value="1"/>
</dbReference>
<keyword evidence="3" id="KW-0862">Zinc</keyword>
<feature type="domain" description="Zinc finger PHD-type" evidence="4">
    <location>
        <begin position="472"/>
        <end position="574"/>
    </location>
</feature>
<evidence type="ECO:0000256" key="1">
    <source>
        <dbReference type="ARBA" id="ARBA00022723"/>
    </source>
</evidence>
<name>A0AAV5AF54_9AGAM</name>
<dbReference type="AlphaFoldDB" id="A0AAV5AF54"/>
<dbReference type="InterPro" id="IPR001965">
    <property type="entry name" value="Znf_PHD"/>
</dbReference>
<comment type="caution">
    <text evidence="6">The sequence shown here is derived from an EMBL/GenBank/DDBJ whole genome shotgun (WGS) entry which is preliminary data.</text>
</comment>
<dbReference type="InterPro" id="IPR013083">
    <property type="entry name" value="Znf_RING/FYVE/PHD"/>
</dbReference>
<dbReference type="CDD" id="cd15542">
    <property type="entry name" value="PHD_UBR7"/>
    <property type="match status" value="1"/>
</dbReference>
<dbReference type="SMART" id="SM00396">
    <property type="entry name" value="ZnF_UBR1"/>
    <property type="match status" value="1"/>
</dbReference>
<dbReference type="CDD" id="cd19677">
    <property type="entry name" value="UBR-box_UBR7"/>
    <property type="match status" value="1"/>
</dbReference>
<protein>
    <submittedName>
        <fullName evidence="6">Uncharacterized protein</fullName>
    </submittedName>
</protein>
<dbReference type="CDD" id="cd05271">
    <property type="entry name" value="NDUFA9_like_SDR_a"/>
    <property type="match status" value="1"/>
</dbReference>
<evidence type="ECO:0000256" key="2">
    <source>
        <dbReference type="ARBA" id="ARBA00022771"/>
    </source>
</evidence>